<evidence type="ECO:0000313" key="6">
    <source>
        <dbReference type="EMBL" id="OAY56770.1"/>
    </source>
</evidence>
<feature type="repeat" description="PPR" evidence="3">
    <location>
        <begin position="266"/>
        <end position="300"/>
    </location>
</feature>
<dbReference type="Pfam" id="PF01535">
    <property type="entry name" value="PPR"/>
    <property type="match status" value="6"/>
</dbReference>
<dbReference type="InterPro" id="IPR046848">
    <property type="entry name" value="E_motif"/>
</dbReference>
<keyword evidence="2" id="KW-0677">Repeat</keyword>
<dbReference type="GO" id="GO:0009451">
    <property type="term" value="P:RNA modification"/>
    <property type="evidence" value="ECO:0007669"/>
    <property type="project" value="InterPro"/>
</dbReference>
<feature type="repeat" description="PPR" evidence="3">
    <location>
        <begin position="173"/>
        <end position="207"/>
    </location>
</feature>
<feature type="repeat" description="PPR" evidence="3">
    <location>
        <begin position="367"/>
        <end position="401"/>
    </location>
</feature>
<evidence type="ECO:0000259" key="5">
    <source>
        <dbReference type="Pfam" id="PF14432"/>
    </source>
</evidence>
<organism evidence="6">
    <name type="scientific">Manihot esculenta</name>
    <name type="common">Cassava</name>
    <name type="synonym">Jatropha manihot</name>
    <dbReference type="NCBI Taxonomy" id="3983"/>
    <lineage>
        <taxon>Eukaryota</taxon>
        <taxon>Viridiplantae</taxon>
        <taxon>Streptophyta</taxon>
        <taxon>Embryophyta</taxon>
        <taxon>Tracheophyta</taxon>
        <taxon>Spermatophyta</taxon>
        <taxon>Magnoliopsida</taxon>
        <taxon>eudicotyledons</taxon>
        <taxon>Gunneridae</taxon>
        <taxon>Pentapetalae</taxon>
        <taxon>rosids</taxon>
        <taxon>fabids</taxon>
        <taxon>Malpighiales</taxon>
        <taxon>Euphorbiaceae</taxon>
        <taxon>Crotonoideae</taxon>
        <taxon>Manihoteae</taxon>
        <taxon>Manihot</taxon>
    </lineage>
</organism>
<proteinExistence type="inferred from homology"/>
<dbReference type="Pfam" id="PF20431">
    <property type="entry name" value="E_motif"/>
    <property type="match status" value="1"/>
</dbReference>
<dbReference type="EMBL" id="CM004388">
    <property type="protein sequence ID" value="OAY56770.1"/>
    <property type="molecule type" value="Genomic_DNA"/>
</dbReference>
<feature type="region of interest" description="Disordered" evidence="4">
    <location>
        <begin position="33"/>
        <end position="52"/>
    </location>
</feature>
<evidence type="ECO:0000256" key="3">
    <source>
        <dbReference type="PROSITE-ProRule" id="PRU00708"/>
    </source>
</evidence>
<dbReference type="FunFam" id="1.25.40.10:FF:000144">
    <property type="entry name" value="Pentatricopeptide repeat-containing protein, mitochondrial"/>
    <property type="match status" value="1"/>
</dbReference>
<dbReference type="NCBIfam" id="TIGR00756">
    <property type="entry name" value="PPR"/>
    <property type="match status" value="6"/>
</dbReference>
<dbReference type="AlphaFoldDB" id="A0A2C9WAQ9"/>
<evidence type="ECO:0000256" key="2">
    <source>
        <dbReference type="ARBA" id="ARBA00022737"/>
    </source>
</evidence>
<dbReference type="SUPFAM" id="SSF48452">
    <property type="entry name" value="TPR-like"/>
    <property type="match status" value="3"/>
</dbReference>
<dbReference type="InterPro" id="IPR032867">
    <property type="entry name" value="DYW_dom"/>
</dbReference>
<evidence type="ECO:0000256" key="1">
    <source>
        <dbReference type="ARBA" id="ARBA00006643"/>
    </source>
</evidence>
<dbReference type="InterPro" id="IPR046960">
    <property type="entry name" value="PPR_At4g14850-like_plant"/>
</dbReference>
<sequence>MHRIRRLLRSPPFATSPLTIRCKAFFSSSARQYPDATPGNESNSSSPTNRTHLVSSINISPRPTIFNKSTPLNGHKCNDVISSNQMISRYIKSGDLGSALTLFDSMTVKTTVSWNSILAGYSKKRGKLSEARELFDKIPKPDTVSYNTMLACYMQNSDMETARAFFDGMPNKDTASWNTMISGFAHNGQMDKARELFLIMPNKNVVTWNAMISGYIACDDLDSAVKLFEIAPVKSVVAWTAMITGNMNLGRIELAEKLFQDMSTENVVTWNAMIAGYVENSRAEDGVKLFRTMLGFGIRPNPSTLSSLLLGCSELSALQLGRQVHQLVCKSTLSSDTCAGTSLVSMYCKCGNLEDALKLFLEIPRKDIVTWNAMISGYAQHGAGEKALSLFNEMKMAGIRPDWITFVAVLLACNHAGFVDLGVKYFHSMVSDYGVETKPEHYTCMVDLLGRAGKLDEAVDLIKKMPFKPHVAIFGTLLGACRIHKNIEIAEFAAKNLLGLDPTSATGYVQLANVYASQNRWDHVARVRRSMKSSGVVKTPGYSWLEVNNVVHKFRSSDRIHPELACVHQKLIELEKKMKLAGYVPDLEYALHDVEEEQKEQLLLWHSEKLAITYGLIKLPWRTPIRVFKNLRVCGDCHRAIKYISAIERREIIVRDNIRFHHFKDGFCSCGDYW</sequence>
<dbReference type="PROSITE" id="PS51375">
    <property type="entry name" value="PPR"/>
    <property type="match status" value="6"/>
</dbReference>
<dbReference type="InterPro" id="IPR002885">
    <property type="entry name" value="PPR_rpt"/>
</dbReference>
<dbReference type="STRING" id="3983.A0A2C9WAQ9"/>
<feature type="domain" description="DYW" evidence="5">
    <location>
        <begin position="582"/>
        <end position="674"/>
    </location>
</feature>
<dbReference type="Pfam" id="PF13041">
    <property type="entry name" value="PPR_2"/>
    <property type="match status" value="2"/>
</dbReference>
<dbReference type="GO" id="GO:0008270">
    <property type="term" value="F:zinc ion binding"/>
    <property type="evidence" value="ECO:0007669"/>
    <property type="project" value="InterPro"/>
</dbReference>
<feature type="compositionally biased region" description="Polar residues" evidence="4">
    <location>
        <begin position="39"/>
        <end position="52"/>
    </location>
</feature>
<accession>A0A2C9WAQ9</accession>
<feature type="repeat" description="PPR" evidence="3">
    <location>
        <begin position="336"/>
        <end position="366"/>
    </location>
</feature>
<protein>
    <recommendedName>
        <fullName evidence="5">DYW domain-containing protein</fullName>
    </recommendedName>
</protein>
<reference evidence="6" key="1">
    <citation type="submission" date="2016-02" db="EMBL/GenBank/DDBJ databases">
        <title>WGS assembly of Manihot esculenta.</title>
        <authorList>
            <person name="Bredeson J.V."/>
            <person name="Prochnik S.E."/>
            <person name="Lyons J.B."/>
            <person name="Schmutz J."/>
            <person name="Grimwood J."/>
            <person name="Vrebalov J."/>
            <person name="Bart R.S."/>
            <person name="Amuge T."/>
            <person name="Ferguson M.E."/>
            <person name="Green R."/>
            <person name="Putnam N."/>
            <person name="Stites J."/>
            <person name="Rounsley S."/>
            <person name="Rokhsar D.S."/>
        </authorList>
    </citation>
    <scope>NUCLEOTIDE SEQUENCE [LARGE SCALE GENOMIC DNA]</scope>
    <source>
        <tissue evidence="6">Leaf</tissue>
    </source>
</reference>
<dbReference type="InterPro" id="IPR011990">
    <property type="entry name" value="TPR-like_helical_dom_sf"/>
</dbReference>
<dbReference type="PANTHER" id="PTHR47926">
    <property type="entry name" value="PENTATRICOPEPTIDE REPEAT-CONTAINING PROTEIN"/>
    <property type="match status" value="1"/>
</dbReference>
<dbReference type="PANTHER" id="PTHR47926:SF410">
    <property type="entry name" value="(WILD MALAYSIAN BANANA) HYPOTHETICAL PROTEIN"/>
    <property type="match status" value="1"/>
</dbReference>
<dbReference type="FunFam" id="1.25.40.10:FF:001531">
    <property type="entry name" value="Pentatricopeptide repeat-containing protein At4g16835, mitochondrial"/>
    <property type="match status" value="1"/>
</dbReference>
<dbReference type="Pfam" id="PF14432">
    <property type="entry name" value="DYW_deaminase"/>
    <property type="match status" value="1"/>
</dbReference>
<dbReference type="Gene3D" id="1.25.40.10">
    <property type="entry name" value="Tetratricopeptide repeat domain"/>
    <property type="match status" value="3"/>
</dbReference>
<dbReference type="GO" id="GO:0003723">
    <property type="term" value="F:RNA binding"/>
    <property type="evidence" value="ECO:0007669"/>
    <property type="project" value="InterPro"/>
</dbReference>
<comment type="similarity">
    <text evidence="1">Belongs to the PPR family. PCMP-H subfamily.</text>
</comment>
<feature type="repeat" description="PPR" evidence="3">
    <location>
        <begin position="438"/>
        <end position="472"/>
    </location>
</feature>
<dbReference type="FunFam" id="1.25.40.10:FF:001074">
    <property type="entry name" value="Pentatricopeptide repeat-containing protein, mitochondrial"/>
    <property type="match status" value="1"/>
</dbReference>
<name>A0A2C9WAQ9_MANES</name>
<dbReference type="FunFam" id="1.25.40.10:FF:000553">
    <property type="entry name" value="Pentatricopeptide repeat-containing protein, mitochondrial"/>
    <property type="match status" value="1"/>
</dbReference>
<feature type="repeat" description="PPR" evidence="3">
    <location>
        <begin position="110"/>
        <end position="145"/>
    </location>
</feature>
<gene>
    <name evidence="6" type="ORF">MANES_02G043400</name>
</gene>
<evidence type="ECO:0000256" key="4">
    <source>
        <dbReference type="SAM" id="MobiDB-lite"/>
    </source>
</evidence>